<dbReference type="Pfam" id="PF00672">
    <property type="entry name" value="HAMP"/>
    <property type="match status" value="1"/>
</dbReference>
<accession>A0ABQ2DAS8</accession>
<protein>
    <recommendedName>
        <fullName evidence="4">HAMP domain-containing protein</fullName>
    </recommendedName>
</protein>
<dbReference type="PANTHER" id="PTHR37815:SF3">
    <property type="entry name" value="UPF0397 PROTEIN SPR0429"/>
    <property type="match status" value="1"/>
</dbReference>
<evidence type="ECO:0000313" key="5">
    <source>
        <dbReference type="EMBL" id="GGJ52039.1"/>
    </source>
</evidence>
<dbReference type="SUPFAM" id="SSF158472">
    <property type="entry name" value="HAMP domain-like"/>
    <property type="match status" value="1"/>
</dbReference>
<sequence>MNHEPKRQAHWGFTLHQLQYTVLCGVLYVLVTWLTSFMKLTDTSGLDLRPSVVIPMVFGFLFGPWVGLVGGTLGNTISDYIMYGNGISDWQWSLGVGLVGLVPGIYALKPRSYRTIKDQGAAMLVAIVGLVVGMGFASFYAMWICREGSTLSSCFVIPTTFMDALNNSFLPAMRVNLICTLLLLPIVLFNVDRLSLKAEDWHSGLLRRLLITLLVSAALPTLLMGFFLMQRFAHEKSDASIFYQIVGTLVATILFTAANAGILAQSFSRPLIRLTEGARQMRQGKMSRETAETFRDRPGNDEIAELAQTFGTMALEVIAREQNLRKQVEDLKIEIDEAKRQKQVSDIVDTDFFRDLKSKASQLRSRQSTQSTQNQQTQSTEPPKTGETGD</sequence>
<dbReference type="RefSeq" id="WP_189006643.1">
    <property type="nucleotide sequence ID" value="NZ_BMOD01000024.1"/>
</dbReference>
<feature type="coiled-coil region" evidence="1">
    <location>
        <begin position="314"/>
        <end position="341"/>
    </location>
</feature>
<keyword evidence="6" id="KW-1185">Reference proteome</keyword>
<dbReference type="PROSITE" id="PS50885">
    <property type="entry name" value="HAMP"/>
    <property type="match status" value="1"/>
</dbReference>
<evidence type="ECO:0000313" key="6">
    <source>
        <dbReference type="Proteomes" id="UP000632222"/>
    </source>
</evidence>
<dbReference type="Gene3D" id="1.10.1760.20">
    <property type="match status" value="1"/>
</dbReference>
<organism evidence="5 6">
    <name type="scientific">Deinococcus roseus</name>
    <dbReference type="NCBI Taxonomy" id="392414"/>
    <lineage>
        <taxon>Bacteria</taxon>
        <taxon>Thermotogati</taxon>
        <taxon>Deinococcota</taxon>
        <taxon>Deinococci</taxon>
        <taxon>Deinococcales</taxon>
        <taxon>Deinococcaceae</taxon>
        <taxon>Deinococcus</taxon>
    </lineage>
</organism>
<name>A0ABQ2DAS8_9DEIO</name>
<gene>
    <name evidence="5" type="ORF">GCM10008938_42540</name>
</gene>
<keyword evidence="1" id="KW-0175">Coiled coil</keyword>
<evidence type="ECO:0000256" key="2">
    <source>
        <dbReference type="SAM" id="MobiDB-lite"/>
    </source>
</evidence>
<proteinExistence type="predicted"/>
<feature type="domain" description="HAMP" evidence="4">
    <location>
        <begin position="265"/>
        <end position="322"/>
    </location>
</feature>
<keyword evidence="3" id="KW-0812">Transmembrane</keyword>
<dbReference type="Pfam" id="PF07155">
    <property type="entry name" value="ECF-ribofla_trS"/>
    <property type="match status" value="1"/>
</dbReference>
<feature type="transmembrane region" description="Helical" evidence="3">
    <location>
        <begin position="241"/>
        <end position="264"/>
    </location>
</feature>
<evidence type="ECO:0000256" key="3">
    <source>
        <dbReference type="SAM" id="Phobius"/>
    </source>
</evidence>
<dbReference type="InterPro" id="IPR009825">
    <property type="entry name" value="ECF_substrate-spec-like"/>
</dbReference>
<feature type="transmembrane region" description="Helical" evidence="3">
    <location>
        <begin position="52"/>
        <end position="70"/>
    </location>
</feature>
<feature type="transmembrane region" description="Helical" evidence="3">
    <location>
        <begin position="209"/>
        <end position="229"/>
    </location>
</feature>
<feature type="transmembrane region" description="Helical" evidence="3">
    <location>
        <begin position="90"/>
        <end position="108"/>
    </location>
</feature>
<evidence type="ECO:0000259" key="4">
    <source>
        <dbReference type="PROSITE" id="PS50885"/>
    </source>
</evidence>
<feature type="transmembrane region" description="Helical" evidence="3">
    <location>
        <begin position="169"/>
        <end position="189"/>
    </location>
</feature>
<keyword evidence="3" id="KW-1133">Transmembrane helix</keyword>
<dbReference type="SMART" id="SM00304">
    <property type="entry name" value="HAMP"/>
    <property type="match status" value="1"/>
</dbReference>
<dbReference type="InterPro" id="IPR003660">
    <property type="entry name" value="HAMP_dom"/>
</dbReference>
<feature type="transmembrane region" description="Helical" evidence="3">
    <location>
        <begin position="120"/>
        <end position="143"/>
    </location>
</feature>
<feature type="transmembrane region" description="Helical" evidence="3">
    <location>
        <begin position="20"/>
        <end position="40"/>
    </location>
</feature>
<dbReference type="Proteomes" id="UP000632222">
    <property type="component" value="Unassembled WGS sequence"/>
</dbReference>
<reference evidence="6" key="1">
    <citation type="journal article" date="2019" name="Int. J. Syst. Evol. Microbiol.">
        <title>The Global Catalogue of Microorganisms (GCM) 10K type strain sequencing project: providing services to taxonomists for standard genome sequencing and annotation.</title>
        <authorList>
            <consortium name="The Broad Institute Genomics Platform"/>
            <consortium name="The Broad Institute Genome Sequencing Center for Infectious Disease"/>
            <person name="Wu L."/>
            <person name="Ma J."/>
        </authorList>
    </citation>
    <scope>NUCLEOTIDE SEQUENCE [LARGE SCALE GENOMIC DNA]</scope>
    <source>
        <strain evidence="6">JCM 14370</strain>
    </source>
</reference>
<keyword evidence="3" id="KW-0472">Membrane</keyword>
<feature type="region of interest" description="Disordered" evidence="2">
    <location>
        <begin position="359"/>
        <end position="390"/>
    </location>
</feature>
<dbReference type="Gene3D" id="6.10.340.10">
    <property type="match status" value="1"/>
</dbReference>
<comment type="caution">
    <text evidence="5">The sequence shown here is derived from an EMBL/GenBank/DDBJ whole genome shotgun (WGS) entry which is preliminary data.</text>
</comment>
<dbReference type="EMBL" id="BMOD01000024">
    <property type="protein sequence ID" value="GGJ52039.1"/>
    <property type="molecule type" value="Genomic_DNA"/>
</dbReference>
<dbReference type="CDD" id="cd06225">
    <property type="entry name" value="HAMP"/>
    <property type="match status" value="1"/>
</dbReference>
<feature type="compositionally biased region" description="Low complexity" evidence="2">
    <location>
        <begin position="361"/>
        <end position="380"/>
    </location>
</feature>
<evidence type="ECO:0000256" key="1">
    <source>
        <dbReference type="SAM" id="Coils"/>
    </source>
</evidence>
<dbReference type="PANTHER" id="PTHR37815">
    <property type="entry name" value="UPF0397 PROTEIN BC_2624-RELATED"/>
    <property type="match status" value="1"/>
</dbReference>